<organism evidence="2 3">
    <name type="scientific">Haloplanus rubicundus</name>
    <dbReference type="NCBI Taxonomy" id="1547898"/>
    <lineage>
        <taxon>Archaea</taxon>
        <taxon>Methanobacteriati</taxon>
        <taxon>Methanobacteriota</taxon>
        <taxon>Stenosarchaea group</taxon>
        <taxon>Halobacteria</taxon>
        <taxon>Halobacteriales</taxon>
        <taxon>Haloferacaceae</taxon>
        <taxon>Haloplanus</taxon>
    </lineage>
</organism>
<dbReference type="AlphaFoldDB" id="A0A345EBC7"/>
<reference evidence="2 3" key="1">
    <citation type="submission" date="2018-07" db="EMBL/GenBank/DDBJ databases">
        <title>Genome sequences of Haloplanus sp. CBA1112.</title>
        <authorList>
            <person name="Kim Y.B."/>
            <person name="Roh S.W."/>
        </authorList>
    </citation>
    <scope>NUCLEOTIDE SEQUENCE [LARGE SCALE GENOMIC DNA]</scope>
    <source>
        <strain evidence="2 3">CBA1112</strain>
    </source>
</reference>
<gene>
    <name evidence="2" type="ORF">DU484_06240</name>
</gene>
<dbReference type="KEGG" id="haq:DU484_06240"/>
<evidence type="ECO:0000313" key="2">
    <source>
        <dbReference type="EMBL" id="AXG09499.1"/>
    </source>
</evidence>
<dbReference type="GeneID" id="37286560"/>
<dbReference type="RefSeq" id="WP_114605419.1">
    <property type="nucleotide sequence ID" value="NZ_CP031148.1"/>
</dbReference>
<feature type="domain" description="DUF7389" evidence="1">
    <location>
        <begin position="8"/>
        <end position="61"/>
    </location>
</feature>
<dbReference type="Pfam" id="PF24115">
    <property type="entry name" value="DUF7389"/>
    <property type="match status" value="1"/>
</dbReference>
<proteinExistence type="predicted"/>
<dbReference type="InterPro" id="IPR055813">
    <property type="entry name" value="DUF7389"/>
</dbReference>
<accession>A0A345EBC7</accession>
<protein>
    <recommendedName>
        <fullName evidence="1">DUF7389 domain-containing protein</fullName>
    </recommendedName>
</protein>
<dbReference type="EMBL" id="CP031148">
    <property type="protein sequence ID" value="AXG09499.1"/>
    <property type="molecule type" value="Genomic_DNA"/>
</dbReference>
<evidence type="ECO:0000313" key="3">
    <source>
        <dbReference type="Proteomes" id="UP000252985"/>
    </source>
</evidence>
<sequence length="78" mass="8484">MSDGDAYSVTVKMTRGTSSDDKEVVKTEVSADTLDELDEKMTAIRERMDDWAGDLREIQPVAHPAGHDDQATLGEGST</sequence>
<dbReference type="Proteomes" id="UP000252985">
    <property type="component" value="Chromosome"/>
</dbReference>
<name>A0A345EBC7_9EURY</name>
<evidence type="ECO:0000259" key="1">
    <source>
        <dbReference type="Pfam" id="PF24115"/>
    </source>
</evidence>